<evidence type="ECO:0000313" key="5">
    <source>
        <dbReference type="EMBL" id="GAW81361.1"/>
    </source>
</evidence>
<comment type="subcellular location">
    <subcellularLocation>
        <location evidence="1">Nucleus</location>
    </subcellularLocation>
</comment>
<sequence length="701" mass="81719">MHNSFRDEKVGESAQGEHQNEELIDMRRHFFKEEDDYTVASRNYVEDLKGYMNRVNTFRSWLKKPAQLCSLLLARNGFICESENTIRCEMCKCKFVYEKDTYSMYTKINDLCLLHLKNCPWKGKLMGLHIFHLDEESLKRDNLLRDYENMIMLIQNDNYEIPYINIKKTINDFILIIKKHLTNNDAKNKFHIFTSYVEFFKMYYVDIFRNHKDVVDKGIKLIKSNYQNYEKPTVDEAFLNNLSYDPLDVHTYINILSDENSISSLNNPNDDINMYFKIVSKLKNHEYQDVSLYKLIALFGWTYKLHETEKNLSSNILYCRHCFREVDMSYYSTFSRTDNKLNLFKPIDPLLCEEIASYFENHSKGEELGGGKQSLNYIGDIGDVIDHLLSLTYGCVDQKYADGEGKRDEVVGEEGQYDEVKGEEGPCKEVRGEEGPCKEVRGEEGQCKEVRGEEGPCKEVRGEEGPCKEVRGEEGPCKEVRGEEGPCKEVRGEEGQCGEARDEDTMNDALKNDAPKEQEGFPFKWSLKHLFLPKKSTDDVGEKHYGDDTLPSENPLTSSYEGIMNMNEKMDLSVVKEKKKKKKISIKNTLSEVFLEISDYTEDENLFIKTVQDYYVLKGNPNEVVRPFSEDSTKSKNISDTVNGKEELNRSNLYIIRPFNLIENHRVFCPYMTEDLYGFSKITKLFFELLMSESQRRYVIM</sequence>
<evidence type="ECO:0000256" key="2">
    <source>
        <dbReference type="ARBA" id="ARBA00023242"/>
    </source>
</evidence>
<gene>
    <name evidence="5" type="ORF">PGO_101180</name>
</gene>
<keyword evidence="2" id="KW-0539">Nucleus</keyword>
<reference evidence="6" key="1">
    <citation type="submission" date="2017-04" db="EMBL/GenBank/DDBJ databases">
        <title>Plasmodium gonderi genome.</title>
        <authorList>
            <person name="Arisue N."/>
            <person name="Honma H."/>
            <person name="Kawai S."/>
            <person name="Tougan T."/>
            <person name="Tanabe K."/>
            <person name="Horii T."/>
        </authorList>
    </citation>
    <scope>NUCLEOTIDE SEQUENCE [LARGE SCALE GENOMIC DNA]</scope>
    <source>
        <strain evidence="6">ATCC 30045</strain>
    </source>
</reference>
<keyword evidence="6" id="KW-1185">Reference proteome</keyword>
<dbReference type="Pfam" id="PF07967">
    <property type="entry name" value="zf-C3HC"/>
    <property type="match status" value="1"/>
</dbReference>
<dbReference type="AlphaFoldDB" id="A0A1Y1JFQ2"/>
<feature type="domain" description="C3HC-type" evidence="4">
    <location>
        <begin position="49"/>
        <end position="154"/>
    </location>
</feature>
<dbReference type="RefSeq" id="XP_028543950.1">
    <property type="nucleotide sequence ID" value="XM_028688149.1"/>
</dbReference>
<organism evidence="5 6">
    <name type="scientific">Plasmodium gonderi</name>
    <dbReference type="NCBI Taxonomy" id="77519"/>
    <lineage>
        <taxon>Eukaryota</taxon>
        <taxon>Sar</taxon>
        <taxon>Alveolata</taxon>
        <taxon>Apicomplexa</taxon>
        <taxon>Aconoidasida</taxon>
        <taxon>Haemosporida</taxon>
        <taxon>Plasmodiidae</taxon>
        <taxon>Plasmodium</taxon>
        <taxon>Plasmodium (Plasmodium)</taxon>
    </lineage>
</organism>
<dbReference type="GO" id="GO:0008270">
    <property type="term" value="F:zinc ion binding"/>
    <property type="evidence" value="ECO:0007669"/>
    <property type="project" value="InterPro"/>
</dbReference>
<feature type="region of interest" description="Disordered" evidence="3">
    <location>
        <begin position="452"/>
        <end position="503"/>
    </location>
</feature>
<feature type="region of interest" description="Disordered" evidence="3">
    <location>
        <begin position="537"/>
        <end position="557"/>
    </location>
</feature>
<feature type="compositionally biased region" description="Basic and acidic residues" evidence="3">
    <location>
        <begin position="537"/>
        <end position="547"/>
    </location>
</feature>
<dbReference type="Proteomes" id="UP000195521">
    <property type="component" value="Unassembled WGS sequence"/>
</dbReference>
<dbReference type="SUPFAM" id="SSF57924">
    <property type="entry name" value="Inhibitor of apoptosis (IAP) repeat"/>
    <property type="match status" value="1"/>
</dbReference>
<dbReference type="GeneID" id="39748083"/>
<dbReference type="EMBL" id="BDQF01000011">
    <property type="protein sequence ID" value="GAW81361.1"/>
    <property type="molecule type" value="Genomic_DNA"/>
</dbReference>
<evidence type="ECO:0000256" key="1">
    <source>
        <dbReference type="ARBA" id="ARBA00004123"/>
    </source>
</evidence>
<dbReference type="OrthoDB" id="376508at2759"/>
<evidence type="ECO:0000313" key="6">
    <source>
        <dbReference type="Proteomes" id="UP000195521"/>
    </source>
</evidence>
<evidence type="ECO:0000256" key="3">
    <source>
        <dbReference type="SAM" id="MobiDB-lite"/>
    </source>
</evidence>
<evidence type="ECO:0000259" key="4">
    <source>
        <dbReference type="Pfam" id="PF07967"/>
    </source>
</evidence>
<protein>
    <submittedName>
        <fullName evidence="5">Zinc finger protein</fullName>
    </submittedName>
</protein>
<proteinExistence type="predicted"/>
<dbReference type="PANTHER" id="PTHR15835:SF6">
    <property type="entry name" value="ZINC FINGER C3HC-TYPE PROTEIN 1"/>
    <property type="match status" value="1"/>
</dbReference>
<comment type="caution">
    <text evidence="5">The sequence shown here is derived from an EMBL/GenBank/DDBJ whole genome shotgun (WGS) entry which is preliminary data.</text>
</comment>
<dbReference type="OMA" id="CKEVRGE"/>
<dbReference type="InterPro" id="IPR012935">
    <property type="entry name" value="NuBaID_N"/>
</dbReference>
<name>A0A1Y1JFQ2_PLAGO</name>
<accession>A0A1Y1JFQ2</accession>
<dbReference type="PANTHER" id="PTHR15835">
    <property type="entry name" value="NUCLEAR-INTERACTING PARTNER OF ALK"/>
    <property type="match status" value="1"/>
</dbReference>
<dbReference type="GO" id="GO:0005634">
    <property type="term" value="C:nucleus"/>
    <property type="evidence" value="ECO:0007669"/>
    <property type="project" value="UniProtKB-SubCell"/>
</dbReference>